<gene>
    <name evidence="2" type="ORF">CDAR_214381</name>
</gene>
<keyword evidence="1" id="KW-0472">Membrane</keyword>
<dbReference type="AlphaFoldDB" id="A0AAV4R1I0"/>
<keyword evidence="3" id="KW-1185">Reference proteome</keyword>
<organism evidence="2 3">
    <name type="scientific">Caerostris darwini</name>
    <dbReference type="NCBI Taxonomy" id="1538125"/>
    <lineage>
        <taxon>Eukaryota</taxon>
        <taxon>Metazoa</taxon>
        <taxon>Ecdysozoa</taxon>
        <taxon>Arthropoda</taxon>
        <taxon>Chelicerata</taxon>
        <taxon>Arachnida</taxon>
        <taxon>Araneae</taxon>
        <taxon>Araneomorphae</taxon>
        <taxon>Entelegynae</taxon>
        <taxon>Araneoidea</taxon>
        <taxon>Araneidae</taxon>
        <taxon>Caerostris</taxon>
    </lineage>
</organism>
<name>A0AAV4R1I0_9ARAC</name>
<accession>A0AAV4R1I0</accession>
<proteinExistence type="predicted"/>
<reference evidence="2 3" key="1">
    <citation type="submission" date="2021-06" db="EMBL/GenBank/DDBJ databases">
        <title>Caerostris darwini draft genome.</title>
        <authorList>
            <person name="Kono N."/>
            <person name="Arakawa K."/>
        </authorList>
    </citation>
    <scope>NUCLEOTIDE SEQUENCE [LARGE SCALE GENOMIC DNA]</scope>
</reference>
<dbReference type="Proteomes" id="UP001054837">
    <property type="component" value="Unassembled WGS sequence"/>
</dbReference>
<keyword evidence="1" id="KW-1133">Transmembrane helix</keyword>
<sequence length="118" mass="13567">MNSKTNLNDTSQIFVIFNKQTCRDDCIVFLPETIHHQLRRTQTEPYFPQQICYLFRKMKFVHAFLLLSILAGAFSLSSAGCPPACRANPECSCLLWEERGLQYQEQFQANLEDDASAN</sequence>
<protein>
    <submittedName>
        <fullName evidence="2">Uncharacterized protein</fullName>
    </submittedName>
</protein>
<evidence type="ECO:0000256" key="1">
    <source>
        <dbReference type="SAM" id="Phobius"/>
    </source>
</evidence>
<comment type="caution">
    <text evidence="2">The sequence shown here is derived from an EMBL/GenBank/DDBJ whole genome shotgun (WGS) entry which is preliminary data.</text>
</comment>
<dbReference type="EMBL" id="BPLQ01005325">
    <property type="protein sequence ID" value="GIY14112.1"/>
    <property type="molecule type" value="Genomic_DNA"/>
</dbReference>
<keyword evidence="1" id="KW-0812">Transmembrane</keyword>
<evidence type="ECO:0000313" key="2">
    <source>
        <dbReference type="EMBL" id="GIY14112.1"/>
    </source>
</evidence>
<evidence type="ECO:0000313" key="3">
    <source>
        <dbReference type="Proteomes" id="UP001054837"/>
    </source>
</evidence>
<feature type="transmembrane region" description="Helical" evidence="1">
    <location>
        <begin position="60"/>
        <end position="79"/>
    </location>
</feature>